<protein>
    <submittedName>
        <fullName evidence="2">Uncharacterized protein</fullName>
    </submittedName>
</protein>
<sequence>MLLRSAPREATFFGASASAGQASAPDASIPSGAGALAADVEVLVRAIARGDTGGLWPWARRSVLRGSRRASAAASELLKALDRVPDAPAAGSSGRSQAVAWAPGAAAAWADVASAQLTPSTPALSLLLAPASPLAGPLSSNVDSSSRPQAAPAQREVAGPASREPAASEAPSPASQPRLLGPPTTATGPAAAALLCEAAGVPLPPWAAAVLGQQASQAVRFGASSPHGVAPALDPALEWAAGVLSHRVTPTEPSPAALATANRALASQLGPNAGASSSAGPDARRRRQWGRRQQRQQGQQQPFPWPLMLPLLDAVGDRLSAAAALALMKSVALQVGPRWRQTLTPGAAAHLAATLRRLAVLALRRPEALSPPVAAGLLAALAALRLRSLPACALLVERLVGARAPRAARAGSAMAPAAAAEAAVTGQQSAPSSSDAAARTAGEAASSDAKSPASARGRARTAPQPRRRLRLAWSASAPAAAPPLVLGGRRGLAAGADSALEQRRCLAWAATALAALATLRVDGANLPRGAVSRLLATALRCSDVWTPRVASSLLPAAAATACRPSAAQMRSYTAAVLQPRAPAGSSGADVVAPSVEPPKPVPTIRIPLGLKLHGPGSEEPKAESAGDAASKLVPPGSLAACMTGAQLAAALEALAALYPAPTGAAAAAAPAGVGAHQGLPEDLPVALLTALGPRLQSVPRQPLCRLQLALGRLGLAPSKALDSAAAHRWQQVYVARIRALLPRCDAADVMLLLRGLAAEAQAEAREQARSVGSLPPATSTTAWVRTQLADDALRRFVELLPAAGLHHTVSVLTCLPLLRGSQPPPPRAGAAAGPEAALRQRLAAETGVEAGFLLGQLDDHLAACLRAEAARPARAGPGAPGGRAVGGAPTHRMALQALVAYARLRRAPPRQLQAALEAALLRGGSAVGTQGWAAVRRAYAELGLAPGRELGVALLTFG</sequence>
<evidence type="ECO:0000256" key="1">
    <source>
        <dbReference type="SAM" id="MobiDB-lite"/>
    </source>
</evidence>
<feature type="region of interest" description="Disordered" evidence="1">
    <location>
        <begin position="137"/>
        <end position="186"/>
    </location>
</feature>
<dbReference type="AlphaFoldDB" id="A0A836BYF6"/>
<organism evidence="2 3">
    <name type="scientific">Edaphochlamys debaryana</name>
    <dbReference type="NCBI Taxonomy" id="47281"/>
    <lineage>
        <taxon>Eukaryota</taxon>
        <taxon>Viridiplantae</taxon>
        <taxon>Chlorophyta</taxon>
        <taxon>core chlorophytes</taxon>
        <taxon>Chlorophyceae</taxon>
        <taxon>CS clade</taxon>
        <taxon>Chlamydomonadales</taxon>
        <taxon>Chlamydomonadales incertae sedis</taxon>
        <taxon>Edaphochlamys</taxon>
    </lineage>
</organism>
<keyword evidence="3" id="KW-1185">Reference proteome</keyword>
<proteinExistence type="predicted"/>
<feature type="region of interest" description="Disordered" evidence="1">
    <location>
        <begin position="269"/>
        <end position="302"/>
    </location>
</feature>
<name>A0A836BYF6_9CHLO</name>
<reference evidence="2" key="1">
    <citation type="journal article" date="2020" name="bioRxiv">
        <title>Comparative genomics of Chlamydomonas.</title>
        <authorList>
            <person name="Craig R.J."/>
            <person name="Hasan A.R."/>
            <person name="Ness R.W."/>
            <person name="Keightley P.D."/>
        </authorList>
    </citation>
    <scope>NUCLEOTIDE SEQUENCE</scope>
    <source>
        <strain evidence="2">CCAP 11/70</strain>
    </source>
</reference>
<dbReference type="EMBL" id="JAEHOE010000037">
    <property type="protein sequence ID" value="KAG2493555.1"/>
    <property type="molecule type" value="Genomic_DNA"/>
</dbReference>
<evidence type="ECO:0000313" key="3">
    <source>
        <dbReference type="Proteomes" id="UP000612055"/>
    </source>
</evidence>
<dbReference type="Proteomes" id="UP000612055">
    <property type="component" value="Unassembled WGS sequence"/>
</dbReference>
<gene>
    <name evidence="2" type="ORF">HYH03_008369</name>
</gene>
<comment type="caution">
    <text evidence="2">The sequence shown here is derived from an EMBL/GenBank/DDBJ whole genome shotgun (WGS) entry which is preliminary data.</text>
</comment>
<feature type="region of interest" description="Disordered" evidence="1">
    <location>
        <begin position="425"/>
        <end position="467"/>
    </location>
</feature>
<evidence type="ECO:0000313" key="2">
    <source>
        <dbReference type="EMBL" id="KAG2493555.1"/>
    </source>
</evidence>
<feature type="compositionally biased region" description="Basic residues" evidence="1">
    <location>
        <begin position="284"/>
        <end position="294"/>
    </location>
</feature>
<feature type="compositionally biased region" description="Low complexity" evidence="1">
    <location>
        <begin position="425"/>
        <end position="455"/>
    </location>
</feature>
<feature type="compositionally biased region" description="Low complexity" evidence="1">
    <location>
        <begin position="160"/>
        <end position="186"/>
    </location>
</feature>
<accession>A0A836BYF6</accession>